<evidence type="ECO:0000256" key="8">
    <source>
        <dbReference type="RuleBase" id="RU362108"/>
    </source>
</evidence>
<comment type="similarity">
    <text evidence="2 8">Belongs to the auxin efflux carrier (TC 2.A.69.1) family.</text>
</comment>
<organism evidence="10 11">
    <name type="scientific">Deinandra increscens subsp. villosa</name>
    <dbReference type="NCBI Taxonomy" id="3103831"/>
    <lineage>
        <taxon>Eukaryota</taxon>
        <taxon>Viridiplantae</taxon>
        <taxon>Streptophyta</taxon>
        <taxon>Embryophyta</taxon>
        <taxon>Tracheophyta</taxon>
        <taxon>Spermatophyta</taxon>
        <taxon>Magnoliopsida</taxon>
        <taxon>eudicotyledons</taxon>
        <taxon>Gunneridae</taxon>
        <taxon>Pentapetalae</taxon>
        <taxon>asterids</taxon>
        <taxon>campanulids</taxon>
        <taxon>Asterales</taxon>
        <taxon>Asteraceae</taxon>
        <taxon>Asteroideae</taxon>
        <taxon>Heliantheae alliance</taxon>
        <taxon>Madieae</taxon>
        <taxon>Madiinae</taxon>
        <taxon>Deinandra</taxon>
    </lineage>
</organism>
<dbReference type="Pfam" id="PF03547">
    <property type="entry name" value="Mem_trans"/>
    <property type="match status" value="1"/>
</dbReference>
<evidence type="ECO:0000256" key="3">
    <source>
        <dbReference type="ARBA" id="ARBA00022448"/>
    </source>
</evidence>
<evidence type="ECO:0000256" key="4">
    <source>
        <dbReference type="ARBA" id="ARBA00022692"/>
    </source>
</evidence>
<dbReference type="InterPro" id="IPR004776">
    <property type="entry name" value="Mem_transp_PIN-like"/>
</dbReference>
<feature type="region of interest" description="Disordered" evidence="9">
    <location>
        <begin position="314"/>
        <end position="339"/>
    </location>
</feature>
<dbReference type="InterPro" id="IPR014024">
    <property type="entry name" value="Auxin_eff_plant"/>
</dbReference>
<reference evidence="10 11" key="1">
    <citation type="submission" date="2024-04" db="EMBL/GenBank/DDBJ databases">
        <title>The reference genome of an endangered Asteraceae, Deinandra increscens subsp. villosa, native to the Central Coast of California.</title>
        <authorList>
            <person name="Guilliams M."/>
            <person name="Hasenstab-Lehman K."/>
            <person name="Meyer R."/>
            <person name="Mcevoy S."/>
        </authorList>
    </citation>
    <scope>NUCLEOTIDE SEQUENCE [LARGE SCALE GENOMIC DNA]</scope>
    <source>
        <tissue evidence="10">Leaf</tissue>
    </source>
</reference>
<feature type="transmembrane region" description="Helical" evidence="8">
    <location>
        <begin position="535"/>
        <end position="559"/>
    </location>
</feature>
<name>A0AAP0GV75_9ASTR</name>
<keyword evidence="4 8" id="KW-0812">Transmembrane</keyword>
<keyword evidence="3 8" id="KW-0813">Transport</keyword>
<dbReference type="GO" id="GO:0009734">
    <property type="term" value="P:auxin-activated signaling pathway"/>
    <property type="evidence" value="ECO:0007669"/>
    <property type="project" value="UniProtKB-UniRule"/>
</dbReference>
<feature type="transmembrane region" description="Helical" evidence="8">
    <location>
        <begin position="101"/>
        <end position="126"/>
    </location>
</feature>
<feature type="transmembrane region" description="Helical" evidence="8">
    <location>
        <begin position="6"/>
        <end position="25"/>
    </location>
</feature>
<keyword evidence="11" id="KW-1185">Reference proteome</keyword>
<dbReference type="GO" id="GO:0005783">
    <property type="term" value="C:endoplasmic reticulum"/>
    <property type="evidence" value="ECO:0007669"/>
    <property type="project" value="TreeGrafter"/>
</dbReference>
<keyword evidence="6 8" id="KW-0472">Membrane</keyword>
<evidence type="ECO:0000313" key="10">
    <source>
        <dbReference type="EMBL" id="KAK9064588.1"/>
    </source>
</evidence>
<feature type="transmembrane region" description="Helical" evidence="8">
    <location>
        <begin position="508"/>
        <end position="528"/>
    </location>
</feature>
<feature type="region of interest" description="Disordered" evidence="9">
    <location>
        <begin position="354"/>
        <end position="394"/>
    </location>
</feature>
<dbReference type="GO" id="GO:0010329">
    <property type="term" value="F:auxin efflux transmembrane transporter activity"/>
    <property type="evidence" value="ECO:0007669"/>
    <property type="project" value="TreeGrafter"/>
</dbReference>
<dbReference type="GO" id="GO:0005886">
    <property type="term" value="C:plasma membrane"/>
    <property type="evidence" value="ECO:0007669"/>
    <property type="project" value="TreeGrafter"/>
</dbReference>
<feature type="transmembrane region" description="Helical" evidence="8">
    <location>
        <begin position="449"/>
        <end position="468"/>
    </location>
</feature>
<evidence type="ECO:0000256" key="7">
    <source>
        <dbReference type="ARBA" id="ARBA00023294"/>
    </source>
</evidence>
<dbReference type="GO" id="GO:0009926">
    <property type="term" value="P:auxin polar transport"/>
    <property type="evidence" value="ECO:0007669"/>
    <property type="project" value="TreeGrafter"/>
</dbReference>
<keyword evidence="7 8" id="KW-0927">Auxin signaling pathway</keyword>
<dbReference type="PANTHER" id="PTHR31752">
    <property type="entry name" value="AUXIN EFFLUX CARRIER COMPONENT 1B-RELATED"/>
    <property type="match status" value="1"/>
</dbReference>
<feature type="transmembrane region" description="Helical" evidence="8">
    <location>
        <begin position="71"/>
        <end position="89"/>
    </location>
</feature>
<feature type="transmembrane region" description="Helical" evidence="8">
    <location>
        <begin position="45"/>
        <end position="65"/>
    </location>
</feature>
<protein>
    <recommendedName>
        <fullName evidence="8">Auxin efflux carrier component</fullName>
    </recommendedName>
</protein>
<evidence type="ECO:0000256" key="1">
    <source>
        <dbReference type="ARBA" id="ARBA00004141"/>
    </source>
</evidence>
<evidence type="ECO:0000256" key="5">
    <source>
        <dbReference type="ARBA" id="ARBA00022989"/>
    </source>
</evidence>
<comment type="function">
    <text evidence="8">May act as a component of the auxin efflux carrier.</text>
</comment>
<accession>A0AAP0GV75</accession>
<dbReference type="NCBIfam" id="TIGR00946">
    <property type="entry name" value="2a69"/>
    <property type="match status" value="1"/>
</dbReference>
<sequence length="562" mass="62003">MINGHDFYSILTAMVPLYIAMFLAYGSVKWWRIFTPDQCSGINRFVAIFAVPLLSFHFISMSNPYAMNLRFIAADSLQKLIIIFLLTFWTRFTKTGSFEWLITIFSLSTLPNSLVIGIPLLSAMYGEFSADLMVQVVVMQCIVWYTLLLFLFEFRAAKALVRDRFPGHGGDIVSFHVESDVVSLDAQNLIETLAEVVEDGKLHVTVRRSLSGAEIYSVSSSAVQTPRGSHFNHADFNSMVGFPGGRLSNFGPADDLYSIQSSRFPTPRRSNFEDEVCFNLTPSFPETGVTKGKQPLQMLLRSNPSSYEDRFVRSSSAPIGSKGGRPRNKLYVTPEQSSPVTYNKGAKEIRVAVSDHAQNSKPGEMKESELEKGGDRERMKPGAVDSANEASGNQMPSASVMSRLIVLMVSRKLVRNPNTYASLIGLVWALVSFRFHLVMPKIIGNSISLISNAGLGMAMFSLGLFMALQPKLIACGRSKALLSIVVKFLIGPIVTALAAFLVRLRGTLFQVAIVQASLSVGIVPFVFAKEYDVHATILSTSVIFGMLITVPITICYYIVLQL</sequence>
<feature type="transmembrane region" description="Helical" evidence="8">
    <location>
        <begin position="132"/>
        <end position="152"/>
    </location>
</feature>
<evidence type="ECO:0000256" key="6">
    <source>
        <dbReference type="ARBA" id="ARBA00023136"/>
    </source>
</evidence>
<comment type="subcellular location">
    <subcellularLocation>
        <location evidence="1 8">Membrane</location>
        <topology evidence="1 8">Multi-pass membrane protein</topology>
    </subcellularLocation>
</comment>
<comment type="caution">
    <text evidence="10">The sequence shown here is derived from an EMBL/GenBank/DDBJ whole genome shotgun (WGS) entry which is preliminary data.</text>
</comment>
<proteinExistence type="inferred from homology"/>
<feature type="transmembrane region" description="Helical" evidence="8">
    <location>
        <begin position="480"/>
        <end position="502"/>
    </location>
</feature>
<feature type="transmembrane region" description="Helical" evidence="8">
    <location>
        <begin position="420"/>
        <end position="437"/>
    </location>
</feature>
<dbReference type="PANTHER" id="PTHR31752:SF62">
    <property type="entry name" value="AUXIN EFFLUX CARRIER COMPONENT"/>
    <property type="match status" value="1"/>
</dbReference>
<evidence type="ECO:0000256" key="9">
    <source>
        <dbReference type="SAM" id="MobiDB-lite"/>
    </source>
</evidence>
<dbReference type="AlphaFoldDB" id="A0AAP0GV75"/>
<dbReference type="Proteomes" id="UP001408789">
    <property type="component" value="Unassembled WGS sequence"/>
</dbReference>
<evidence type="ECO:0000313" key="11">
    <source>
        <dbReference type="Proteomes" id="UP001408789"/>
    </source>
</evidence>
<dbReference type="InterPro" id="IPR051107">
    <property type="entry name" value="Auxin_Efflux_Carrier"/>
</dbReference>
<dbReference type="EMBL" id="JBCNJP010000017">
    <property type="protein sequence ID" value="KAK9064588.1"/>
    <property type="molecule type" value="Genomic_DNA"/>
</dbReference>
<keyword evidence="5 8" id="KW-1133">Transmembrane helix</keyword>
<evidence type="ECO:0000256" key="2">
    <source>
        <dbReference type="ARBA" id="ARBA00009177"/>
    </source>
</evidence>
<feature type="compositionally biased region" description="Basic and acidic residues" evidence="9">
    <location>
        <begin position="363"/>
        <end position="380"/>
    </location>
</feature>
<gene>
    <name evidence="10" type="ORF">SSX86_015970</name>
</gene>